<name>A0ABV8WWJ0_9BACI</name>
<proteinExistence type="predicted"/>
<dbReference type="Proteomes" id="UP001595882">
    <property type="component" value="Unassembled WGS sequence"/>
</dbReference>
<comment type="caution">
    <text evidence="1">The sequence shown here is derived from an EMBL/GenBank/DDBJ whole genome shotgun (WGS) entry which is preliminary data.</text>
</comment>
<dbReference type="EMBL" id="JBHSDT010000004">
    <property type="protein sequence ID" value="MFC4402701.1"/>
    <property type="molecule type" value="Genomic_DNA"/>
</dbReference>
<sequence length="374" mass="43116">MGWKEESLAQLDDLYSGMFDWLRNQYDSATGGYYYAKSSVDNEQFSPDIESTAQALNILIRHQLAEKMPNPIKQQMVSFFQGKQDKTTGYFYDEHPAMKEDEVMVHRAMAYSVNSLKRLGADCLYPLPITLDVAPEYTKSLASYRKKWESIDLRNSWRGCDLLASSTVYIGQMPQDKQAALVKACAEYLAEIQDKETGLWGEGSLYVRISGTFKLHTFYRRFQIPMPNQQKIYQSILYCLRNEEAIDMCYIRNPIDLLSYLALEIPDYESQEIMEITIRNMTKLKRADGGFSRELDHSPKAPNVAQVKGDEYYPDMPEPVEIGLGLHEGDMNATTQATLIRKQLYHLLECEPSTLVDADDFWQEWGQELEQKEV</sequence>
<protein>
    <submittedName>
        <fullName evidence="1">Uncharacterized protein</fullName>
    </submittedName>
</protein>
<organism evidence="1 2">
    <name type="scientific">Gracilibacillus xinjiangensis</name>
    <dbReference type="NCBI Taxonomy" id="1193282"/>
    <lineage>
        <taxon>Bacteria</taxon>
        <taxon>Bacillati</taxon>
        <taxon>Bacillota</taxon>
        <taxon>Bacilli</taxon>
        <taxon>Bacillales</taxon>
        <taxon>Bacillaceae</taxon>
        <taxon>Gracilibacillus</taxon>
    </lineage>
</organism>
<evidence type="ECO:0000313" key="1">
    <source>
        <dbReference type="EMBL" id="MFC4402701.1"/>
    </source>
</evidence>
<keyword evidence="2" id="KW-1185">Reference proteome</keyword>
<evidence type="ECO:0000313" key="2">
    <source>
        <dbReference type="Proteomes" id="UP001595882"/>
    </source>
</evidence>
<dbReference type="RefSeq" id="WP_390250531.1">
    <property type="nucleotide sequence ID" value="NZ_JBHSDT010000004.1"/>
</dbReference>
<reference evidence="2" key="1">
    <citation type="journal article" date="2019" name="Int. J. Syst. Evol. Microbiol.">
        <title>The Global Catalogue of Microorganisms (GCM) 10K type strain sequencing project: providing services to taxonomists for standard genome sequencing and annotation.</title>
        <authorList>
            <consortium name="The Broad Institute Genomics Platform"/>
            <consortium name="The Broad Institute Genome Sequencing Center for Infectious Disease"/>
            <person name="Wu L."/>
            <person name="Ma J."/>
        </authorList>
    </citation>
    <scope>NUCLEOTIDE SEQUENCE [LARGE SCALE GENOMIC DNA]</scope>
    <source>
        <strain evidence="2">CCUG 37865</strain>
    </source>
</reference>
<accession>A0ABV8WWJ0</accession>
<gene>
    <name evidence="1" type="ORF">ACFOY7_06405</name>
</gene>